<proteinExistence type="inferred from homology"/>
<dbReference type="SUPFAM" id="SSF51735">
    <property type="entry name" value="NAD(P)-binding Rossmann-fold domains"/>
    <property type="match status" value="1"/>
</dbReference>
<organism evidence="3 4">
    <name type="scientific">Marininema mesophilum</name>
    <dbReference type="NCBI Taxonomy" id="1048340"/>
    <lineage>
        <taxon>Bacteria</taxon>
        <taxon>Bacillati</taxon>
        <taxon>Bacillota</taxon>
        <taxon>Bacilli</taxon>
        <taxon>Bacillales</taxon>
        <taxon>Thermoactinomycetaceae</taxon>
        <taxon>Marininema</taxon>
    </lineage>
</organism>
<dbReference type="AlphaFoldDB" id="A0A1H2VNY9"/>
<dbReference type="InterPro" id="IPR036291">
    <property type="entry name" value="NAD(P)-bd_dom_sf"/>
</dbReference>
<gene>
    <name evidence="3" type="ORF">SAMN05444487_105157</name>
</gene>
<name>A0A1H2VNY9_9BACL</name>
<dbReference type="EMBL" id="FNNQ01000005">
    <property type="protein sequence ID" value="SDW69694.1"/>
    <property type="molecule type" value="Genomic_DNA"/>
</dbReference>
<dbReference type="RefSeq" id="WP_091738238.1">
    <property type="nucleotide sequence ID" value="NZ_FNNQ01000005.1"/>
</dbReference>
<evidence type="ECO:0000256" key="1">
    <source>
        <dbReference type="ARBA" id="ARBA00007430"/>
    </source>
</evidence>
<dbReference type="Gene3D" id="3.40.50.720">
    <property type="entry name" value="NAD(P)-binding Rossmann-like Domain"/>
    <property type="match status" value="1"/>
</dbReference>
<keyword evidence="4" id="KW-1185">Reference proteome</keyword>
<reference evidence="3 4" key="1">
    <citation type="submission" date="2016-10" db="EMBL/GenBank/DDBJ databases">
        <authorList>
            <person name="de Groot N.N."/>
        </authorList>
    </citation>
    <scope>NUCLEOTIDE SEQUENCE [LARGE SCALE GENOMIC DNA]</scope>
    <source>
        <strain evidence="3 4">DSM 45610</strain>
    </source>
</reference>
<protein>
    <submittedName>
        <fullName evidence="3">Polysaccharide biosynthesis protein</fullName>
    </submittedName>
</protein>
<dbReference type="STRING" id="1048340.SAMN05444487_105157"/>
<feature type="domain" description="Polysaccharide biosynthesis protein CapD-like" evidence="2">
    <location>
        <begin position="7"/>
        <end position="282"/>
    </location>
</feature>
<comment type="similarity">
    <text evidence="1">Belongs to the polysaccharide synthase family.</text>
</comment>
<sequence length="330" mass="37241">MYKNQVILITGGTGSWGENLVKRLLHTPAKEIRVFSRNEFSQVKMHRSFLSANENRVKFIIGDVRDEDAVFEACKGVDILFHLAALKHVPICEDQPDEALKTNVVGTENVIRAAIRHKVKKVIDVSTDKACDPVNFYGMTKAIGEKLIIRANDWSPHTRFACIRGGNVFGTNGSVVPLFKDLLQRKQEIPLTSAEMTRFFLTVNEAIDLLIQAAQAAKGGEIFVMRMKSCRILDLIRVMGKHFGVHNPTIREIGIRPGEKIHEVLVSAYESQSTYQYDEKYYVILSPHSSPAVRQQYSHLPACNFDTYSSDKYLMDDEEINKLLKKGGLV</sequence>
<evidence type="ECO:0000313" key="4">
    <source>
        <dbReference type="Proteomes" id="UP000198534"/>
    </source>
</evidence>
<evidence type="ECO:0000313" key="3">
    <source>
        <dbReference type="EMBL" id="SDW69694.1"/>
    </source>
</evidence>
<dbReference type="CDD" id="cd05237">
    <property type="entry name" value="UDP_invert_4-6DH_SDR_e"/>
    <property type="match status" value="1"/>
</dbReference>
<dbReference type="PANTHER" id="PTHR43318:SF2">
    <property type="entry name" value="UDP-N-ACETYLGLUCOSAMINE 4,6-DEHYDRATASE (INVERTING)"/>
    <property type="match status" value="1"/>
</dbReference>
<accession>A0A1H2VNY9</accession>
<evidence type="ECO:0000259" key="2">
    <source>
        <dbReference type="Pfam" id="PF02719"/>
    </source>
</evidence>
<dbReference type="InterPro" id="IPR051203">
    <property type="entry name" value="Polysaccharide_Synthase-Rel"/>
</dbReference>
<dbReference type="PANTHER" id="PTHR43318">
    <property type="entry name" value="UDP-N-ACETYLGLUCOSAMINE 4,6-DEHYDRATASE"/>
    <property type="match status" value="1"/>
</dbReference>
<dbReference type="InterPro" id="IPR003869">
    <property type="entry name" value="Polysac_CapD-like"/>
</dbReference>
<dbReference type="Proteomes" id="UP000198534">
    <property type="component" value="Unassembled WGS sequence"/>
</dbReference>
<dbReference type="Pfam" id="PF02719">
    <property type="entry name" value="Polysacc_synt_2"/>
    <property type="match status" value="1"/>
</dbReference>
<dbReference type="OrthoDB" id="9803111at2"/>